<dbReference type="Gene3D" id="3.30.1360.120">
    <property type="entry name" value="Probable tRNA modification gtpase trme, domain 1"/>
    <property type="match status" value="1"/>
</dbReference>
<dbReference type="Pfam" id="PF01571">
    <property type="entry name" value="GCV_T"/>
    <property type="match status" value="1"/>
</dbReference>
<comment type="caution">
    <text evidence="5">The sequence shown here is derived from an EMBL/GenBank/DDBJ whole genome shotgun (WGS) entry which is preliminary data.</text>
</comment>
<dbReference type="InterPro" id="IPR041117">
    <property type="entry name" value="SoxA_A3"/>
</dbReference>
<feature type="domain" description="SoxA A3" evidence="4">
    <location>
        <begin position="387"/>
        <end position="469"/>
    </location>
</feature>
<dbReference type="InterPro" id="IPR006222">
    <property type="entry name" value="GCVT_N"/>
</dbReference>
<dbReference type="Gene3D" id="1.10.10.1100">
    <property type="entry name" value="BFD-like [2Fe-2S]-binding domain"/>
    <property type="match status" value="1"/>
</dbReference>
<dbReference type="Pfam" id="PF13510">
    <property type="entry name" value="Fer2_4"/>
    <property type="match status" value="1"/>
</dbReference>
<accession>A0ABN2PCT5</accession>
<dbReference type="RefSeq" id="WP_344005965.1">
    <property type="nucleotide sequence ID" value="NZ_BAAAMY010000004.1"/>
</dbReference>
<evidence type="ECO:0000259" key="3">
    <source>
        <dbReference type="Pfam" id="PF01571"/>
    </source>
</evidence>
<dbReference type="InterPro" id="IPR041854">
    <property type="entry name" value="BFD-like_2Fe2S-bd_dom_sf"/>
</dbReference>
<gene>
    <name evidence="5" type="ORF">GCM10009737_16240</name>
</gene>
<dbReference type="SUPFAM" id="SSF101790">
    <property type="entry name" value="Aminomethyltransferase beta-barrel domain"/>
    <property type="match status" value="1"/>
</dbReference>
<evidence type="ECO:0000256" key="1">
    <source>
        <dbReference type="ARBA" id="ARBA00008609"/>
    </source>
</evidence>
<dbReference type="Gene3D" id="3.10.20.440">
    <property type="entry name" value="2Fe-2S iron-sulphur cluster binding domain, sarcosine oxidase, alpha subunit, N-terminal domain"/>
    <property type="match status" value="1"/>
</dbReference>
<dbReference type="Proteomes" id="UP001501612">
    <property type="component" value="Unassembled WGS sequence"/>
</dbReference>
<evidence type="ECO:0000259" key="4">
    <source>
        <dbReference type="Pfam" id="PF17806"/>
    </source>
</evidence>
<keyword evidence="2" id="KW-0560">Oxidoreductase</keyword>
<dbReference type="EMBL" id="BAAAMY010000004">
    <property type="protein sequence ID" value="GAA1915568.1"/>
    <property type="molecule type" value="Genomic_DNA"/>
</dbReference>
<sequence length="873" mass="91407">MSRRLPTGGSRIDRTRELTLTVDGIAVPAYAGDTLASAMLAADLGQVGAGIYTGRPRGVVGIGREEPNAWVQVLSGPDGTGAEPMVQATTLEVYDGLAVERLAGRGRLLPEVLPYDGEARYDTLHLHAEVVVVGGGRAGAEAARAAAAAGEGRVLLVHDGPAGLADPADLDGVRVLTRTTVVGGHAHGRLVAVQHRPGERTRRRLLHLQAGRVVLAGGCEERPIAFADNDRPGVMLAGAAASYVERYGVLPGERAVVWTAHDGGLAAADALRAAGVDVVAVLDARDGRDGGPAAEVLGTDADADGRLRAVRTTTGTHEVDLLAVSGGLDPDLRLWTHAGGTTRWSDVAAAFLPDAAPPGGRWSVVGSAATGRPGSACFCAHDVADPERVFLDTHRDATLGDVRRALDAGLRSVEHVKRHTTIGTGADQGRSSGVVTAGVVAGLLGEPLGRVGHTGARPPLVPLSFGLLASRHRGVLSDPLRVTPIHDRVASAPMEDVGQWHRPHAFPRRREDGTVETLDEAVVRECRAVRTGVGMMDASTLGSIHLRGADVGALLDMVYTNLFSTLAVGKVRYGVMCGLDGMVVDDGTTMRLSETDWLMSTTTGNAAAVLDTLEEWLRTEWPHLDVVCTSQTDHWATVAVAGPLSRAVVEALAPDEDWSAEGFAFMAHREADLAGLPGRVARVSFSGELAFELTVPAWWGAALWDAVAAAGAPHDITPYGTETMHVLRAEKAFPIVGQDTDGTVTPADLGLGWALSRKKTDYVGRRSLARADAQREDRRHLVGLAPLDGTTRLVEGAQLVDHGADLAAVPVAMHGHVTSAYAAGVDGPFALALLDGGRDRIGEVLDAVDDLVPTPVRVTAPVTYDPEGARRDG</sequence>
<dbReference type="InterPro" id="IPR042204">
    <property type="entry name" value="2Fe-2S-bd_N"/>
</dbReference>
<dbReference type="InterPro" id="IPR028896">
    <property type="entry name" value="GcvT/YgfZ/DmdA"/>
</dbReference>
<keyword evidence="6" id="KW-1185">Reference proteome</keyword>
<evidence type="ECO:0000256" key="2">
    <source>
        <dbReference type="ARBA" id="ARBA00023002"/>
    </source>
</evidence>
<organism evidence="5 6">
    <name type="scientific">Nocardioides lentus</name>
    <dbReference type="NCBI Taxonomy" id="338077"/>
    <lineage>
        <taxon>Bacteria</taxon>
        <taxon>Bacillati</taxon>
        <taxon>Actinomycetota</taxon>
        <taxon>Actinomycetes</taxon>
        <taxon>Propionibacteriales</taxon>
        <taxon>Nocardioidaceae</taxon>
        <taxon>Nocardioides</taxon>
    </lineage>
</organism>
<evidence type="ECO:0000313" key="6">
    <source>
        <dbReference type="Proteomes" id="UP001501612"/>
    </source>
</evidence>
<dbReference type="SUPFAM" id="SSF103025">
    <property type="entry name" value="Folate-binding domain"/>
    <property type="match status" value="1"/>
</dbReference>
<feature type="domain" description="GCVT N-terminal" evidence="3">
    <location>
        <begin position="491"/>
        <end position="759"/>
    </location>
</feature>
<comment type="similarity">
    <text evidence="1">Belongs to the GcvT family.</text>
</comment>
<protein>
    <submittedName>
        <fullName evidence="5">2Fe-2S iron-sulfur cluster-binding protein</fullName>
    </submittedName>
</protein>
<dbReference type="InterPro" id="IPR036188">
    <property type="entry name" value="FAD/NAD-bd_sf"/>
</dbReference>
<dbReference type="PANTHER" id="PTHR43757:SF2">
    <property type="entry name" value="AMINOMETHYLTRANSFERASE, MITOCHONDRIAL"/>
    <property type="match status" value="1"/>
</dbReference>
<name>A0ABN2PCT5_9ACTN</name>
<dbReference type="Pfam" id="PF17806">
    <property type="entry name" value="SO_alpha_A3"/>
    <property type="match status" value="1"/>
</dbReference>
<dbReference type="InterPro" id="IPR027266">
    <property type="entry name" value="TrmE/GcvT-like"/>
</dbReference>
<dbReference type="PANTHER" id="PTHR43757">
    <property type="entry name" value="AMINOMETHYLTRANSFERASE"/>
    <property type="match status" value="1"/>
</dbReference>
<reference evidence="5 6" key="1">
    <citation type="journal article" date="2019" name="Int. J. Syst. Evol. Microbiol.">
        <title>The Global Catalogue of Microorganisms (GCM) 10K type strain sequencing project: providing services to taxonomists for standard genome sequencing and annotation.</title>
        <authorList>
            <consortium name="The Broad Institute Genomics Platform"/>
            <consortium name="The Broad Institute Genome Sequencing Center for Infectious Disease"/>
            <person name="Wu L."/>
            <person name="Ma J."/>
        </authorList>
    </citation>
    <scope>NUCLEOTIDE SEQUENCE [LARGE SCALE GENOMIC DNA]</scope>
    <source>
        <strain evidence="5 6">JCM 14046</strain>
    </source>
</reference>
<proteinExistence type="inferred from homology"/>
<dbReference type="SUPFAM" id="SSF51905">
    <property type="entry name" value="FAD/NAD(P)-binding domain"/>
    <property type="match status" value="1"/>
</dbReference>
<dbReference type="InterPro" id="IPR029043">
    <property type="entry name" value="GcvT/YgfZ_C"/>
</dbReference>
<evidence type="ECO:0000313" key="5">
    <source>
        <dbReference type="EMBL" id="GAA1915568.1"/>
    </source>
</evidence>